<dbReference type="NCBIfam" id="NF004051">
    <property type="entry name" value="PRK05571.1"/>
    <property type="match status" value="1"/>
</dbReference>
<dbReference type="PANTHER" id="PTHR43732">
    <property type="entry name" value="RIBOSE 5-PHOSPHATE ISOMERASE-RELATED"/>
    <property type="match status" value="1"/>
</dbReference>
<organism evidence="3">
    <name type="scientific">bioreactor metagenome</name>
    <dbReference type="NCBI Taxonomy" id="1076179"/>
    <lineage>
        <taxon>unclassified sequences</taxon>
        <taxon>metagenomes</taxon>
        <taxon>ecological metagenomes</taxon>
    </lineage>
</organism>
<comment type="similarity">
    <text evidence="1">Belongs to the LacAB/RpiB family.</text>
</comment>
<sequence>MKIAVACDHAGYSLKDEIIAAVQQSGHEVIDLGAYGKEPVDYPDYAEKAGKAIVQGQADRAIILCGSGVGATIAANKIKGVYACLCHDTYSAHQGVEHDKMNALCLGARIIGGELAKEIVKSFLGASFCAEERHIRRTDKIRAIENSYSASSK</sequence>
<dbReference type="GO" id="GO:0004751">
    <property type="term" value="F:ribose-5-phosphate isomerase activity"/>
    <property type="evidence" value="ECO:0007669"/>
    <property type="project" value="UniProtKB-EC"/>
</dbReference>
<dbReference type="Pfam" id="PF02502">
    <property type="entry name" value="LacAB_rpiB"/>
    <property type="match status" value="1"/>
</dbReference>
<accession>A0A644Y6W4</accession>
<evidence type="ECO:0000313" key="3">
    <source>
        <dbReference type="EMBL" id="MPM22313.1"/>
    </source>
</evidence>
<dbReference type="InterPro" id="IPR051812">
    <property type="entry name" value="SPI_LacAB/RpiB"/>
</dbReference>
<name>A0A644Y6W4_9ZZZZ</name>
<gene>
    <name evidence="3" type="primary">rpiB_13</name>
    <name evidence="3" type="ORF">SDC9_68765</name>
</gene>
<reference evidence="3" key="1">
    <citation type="submission" date="2019-08" db="EMBL/GenBank/DDBJ databases">
        <authorList>
            <person name="Kucharzyk K."/>
            <person name="Murdoch R.W."/>
            <person name="Higgins S."/>
            <person name="Loffler F."/>
        </authorList>
    </citation>
    <scope>NUCLEOTIDE SEQUENCE</scope>
</reference>
<dbReference type="AlphaFoldDB" id="A0A644Y6W4"/>
<dbReference type="EMBL" id="VSSQ01003780">
    <property type="protein sequence ID" value="MPM22313.1"/>
    <property type="molecule type" value="Genomic_DNA"/>
</dbReference>
<protein>
    <submittedName>
        <fullName evidence="3">Ribose-5-phosphate isomerase B</fullName>
        <ecNumber evidence="3">5.3.1.6</ecNumber>
    </submittedName>
</protein>
<evidence type="ECO:0000256" key="2">
    <source>
        <dbReference type="ARBA" id="ARBA00023235"/>
    </source>
</evidence>
<dbReference type="NCBIfam" id="TIGR00689">
    <property type="entry name" value="rpiB_lacA_lacB"/>
    <property type="match status" value="1"/>
</dbReference>
<dbReference type="InterPro" id="IPR004785">
    <property type="entry name" value="RpiB"/>
</dbReference>
<dbReference type="PIRSF" id="PIRSF005384">
    <property type="entry name" value="RpiB_LacA_B"/>
    <property type="match status" value="1"/>
</dbReference>
<evidence type="ECO:0000256" key="1">
    <source>
        <dbReference type="ARBA" id="ARBA00008754"/>
    </source>
</evidence>
<comment type="caution">
    <text evidence="3">The sequence shown here is derived from an EMBL/GenBank/DDBJ whole genome shotgun (WGS) entry which is preliminary data.</text>
</comment>
<keyword evidence="2 3" id="KW-0413">Isomerase</keyword>
<dbReference type="GO" id="GO:0005975">
    <property type="term" value="P:carbohydrate metabolic process"/>
    <property type="evidence" value="ECO:0007669"/>
    <property type="project" value="InterPro"/>
</dbReference>
<dbReference type="SUPFAM" id="SSF89623">
    <property type="entry name" value="Ribose/Galactose isomerase RpiB/AlsB"/>
    <property type="match status" value="1"/>
</dbReference>
<dbReference type="PANTHER" id="PTHR43732:SF1">
    <property type="entry name" value="RIBOSE 5-PHOSPHATE ISOMERASE"/>
    <property type="match status" value="1"/>
</dbReference>
<dbReference type="Gene3D" id="3.40.1400.10">
    <property type="entry name" value="Sugar-phosphate isomerase, RpiB/LacA/LacB"/>
    <property type="match status" value="1"/>
</dbReference>
<dbReference type="InterPro" id="IPR003500">
    <property type="entry name" value="RpiB_LacA_LacB"/>
</dbReference>
<dbReference type="EC" id="5.3.1.6" evidence="3"/>
<dbReference type="InterPro" id="IPR036569">
    <property type="entry name" value="RpiB_LacA_LacB_sf"/>
</dbReference>
<proteinExistence type="inferred from homology"/>
<dbReference type="NCBIfam" id="TIGR01120">
    <property type="entry name" value="rpiB"/>
    <property type="match status" value="1"/>
</dbReference>